<name>A0A9P6ZQP4_9AGAM</name>
<accession>A0A9P6ZQP4</accession>
<dbReference type="EMBL" id="JABBWD010000036">
    <property type="protein sequence ID" value="KAG1775030.1"/>
    <property type="molecule type" value="Genomic_DNA"/>
</dbReference>
<proteinExistence type="predicted"/>
<organism evidence="1 2">
    <name type="scientific">Suillus placidus</name>
    <dbReference type="NCBI Taxonomy" id="48579"/>
    <lineage>
        <taxon>Eukaryota</taxon>
        <taxon>Fungi</taxon>
        <taxon>Dikarya</taxon>
        <taxon>Basidiomycota</taxon>
        <taxon>Agaricomycotina</taxon>
        <taxon>Agaricomycetes</taxon>
        <taxon>Agaricomycetidae</taxon>
        <taxon>Boletales</taxon>
        <taxon>Suillineae</taxon>
        <taxon>Suillaceae</taxon>
        <taxon>Suillus</taxon>
    </lineage>
</organism>
<dbReference type="AlphaFoldDB" id="A0A9P6ZQP4"/>
<evidence type="ECO:0000313" key="1">
    <source>
        <dbReference type="EMBL" id="KAG1775030.1"/>
    </source>
</evidence>
<comment type="caution">
    <text evidence="1">The sequence shown here is derived from an EMBL/GenBank/DDBJ whole genome shotgun (WGS) entry which is preliminary data.</text>
</comment>
<dbReference type="Proteomes" id="UP000714275">
    <property type="component" value="Unassembled WGS sequence"/>
</dbReference>
<protein>
    <submittedName>
        <fullName evidence="1">Uncharacterized protein</fullName>
    </submittedName>
</protein>
<gene>
    <name evidence="1" type="ORF">EV702DRAFT_973655</name>
</gene>
<evidence type="ECO:0000313" key="2">
    <source>
        <dbReference type="Proteomes" id="UP000714275"/>
    </source>
</evidence>
<sequence>MRGWRDIVMILAEFQRRFLEIWSMMDYLEIFEPRLKFEDRAHGVNKTWMGCFTKDSAIALRLHKAGVPVWLI</sequence>
<reference evidence="1" key="1">
    <citation type="journal article" date="2020" name="New Phytol.">
        <title>Comparative genomics reveals dynamic genome evolution in host specialist ectomycorrhizal fungi.</title>
        <authorList>
            <person name="Lofgren L.A."/>
            <person name="Nguyen N.H."/>
            <person name="Vilgalys R."/>
            <person name="Ruytinx J."/>
            <person name="Liao H.L."/>
            <person name="Branco S."/>
            <person name="Kuo A."/>
            <person name="LaButti K."/>
            <person name="Lipzen A."/>
            <person name="Andreopoulos W."/>
            <person name="Pangilinan J."/>
            <person name="Riley R."/>
            <person name="Hundley H."/>
            <person name="Na H."/>
            <person name="Barry K."/>
            <person name="Grigoriev I.V."/>
            <person name="Stajich J.E."/>
            <person name="Kennedy P.G."/>
        </authorList>
    </citation>
    <scope>NUCLEOTIDE SEQUENCE</scope>
    <source>
        <strain evidence="1">DOB743</strain>
    </source>
</reference>
<dbReference type="OrthoDB" id="2643173at2759"/>
<keyword evidence="2" id="KW-1185">Reference proteome</keyword>